<evidence type="ECO:0008006" key="3">
    <source>
        <dbReference type="Google" id="ProtNLM"/>
    </source>
</evidence>
<reference evidence="1 2" key="1">
    <citation type="submission" date="2014-04" db="EMBL/GenBank/DDBJ databases">
        <authorList>
            <consortium name="DOE Joint Genome Institute"/>
            <person name="Kuo A."/>
            <person name="Martino E."/>
            <person name="Perotto S."/>
            <person name="Kohler A."/>
            <person name="Nagy L.G."/>
            <person name="Floudas D."/>
            <person name="Copeland A."/>
            <person name="Barry K.W."/>
            <person name="Cichocki N."/>
            <person name="Veneault-Fourrey C."/>
            <person name="LaButti K."/>
            <person name="Lindquist E.A."/>
            <person name="Lipzen A."/>
            <person name="Lundell T."/>
            <person name="Morin E."/>
            <person name="Murat C."/>
            <person name="Sun H."/>
            <person name="Tunlid A."/>
            <person name="Henrissat B."/>
            <person name="Grigoriev I.V."/>
            <person name="Hibbett D.S."/>
            <person name="Martin F."/>
            <person name="Nordberg H.P."/>
            <person name="Cantor M.N."/>
            <person name="Hua S.X."/>
        </authorList>
    </citation>
    <scope>NUCLEOTIDE SEQUENCE [LARGE SCALE GENOMIC DNA]</scope>
    <source>
        <strain evidence="1 2">Zn</strain>
    </source>
</reference>
<accession>A0A0C3GPN3</accession>
<dbReference type="AlphaFoldDB" id="A0A0C3GPN3"/>
<sequence length="390" mass="43819">MLDPFDTQRQSKFPKADQLLHHYLSAVIPKLLPAGCRPETSPLVLGWWPLVQSDDLLFYTVLLASIFDLEWQNGKSNTCLSETCMKVCLHLLKERVRDPVYGARNQTIGAVATLASLAYGTNMTAMKTHIAGLKKMVEIRGGMGNIRSSSPVTAVAVLWVLFRFKFGFQFRSEEPIDLYDPPQWPLEIFEPAQAVSLVDFNTYGICKRVSDILLEIRYLSHFSAQSHDIASPILEARDIHGKAYSILQRLLQTKSDADPGSHTTCITECCRFAAMIFLLLAFENQYLNQTLLVNFLAHKLRSSLESIISCSLNESNKLLVWSLSVGGIAVLNLPTERDWFVSHLAESAAELNLKSWDEMKSCLEEVIRIDAIDAYPFGQLLEEVISMTLV</sequence>
<dbReference type="PANTHER" id="PTHR37540">
    <property type="entry name" value="TRANSCRIPTION FACTOR (ACR-2), PUTATIVE-RELATED-RELATED"/>
    <property type="match status" value="1"/>
</dbReference>
<evidence type="ECO:0000313" key="1">
    <source>
        <dbReference type="EMBL" id="KIM93359.1"/>
    </source>
</evidence>
<name>A0A0C3GPN3_OIDMZ</name>
<dbReference type="HOGENOM" id="CLU_045857_0_0_1"/>
<organism evidence="1 2">
    <name type="scientific">Oidiodendron maius (strain Zn)</name>
    <dbReference type="NCBI Taxonomy" id="913774"/>
    <lineage>
        <taxon>Eukaryota</taxon>
        <taxon>Fungi</taxon>
        <taxon>Dikarya</taxon>
        <taxon>Ascomycota</taxon>
        <taxon>Pezizomycotina</taxon>
        <taxon>Leotiomycetes</taxon>
        <taxon>Leotiomycetes incertae sedis</taxon>
        <taxon>Myxotrichaceae</taxon>
        <taxon>Oidiodendron</taxon>
    </lineage>
</organism>
<dbReference type="InParanoid" id="A0A0C3GPN3"/>
<keyword evidence="2" id="KW-1185">Reference proteome</keyword>
<evidence type="ECO:0000313" key="2">
    <source>
        <dbReference type="Proteomes" id="UP000054321"/>
    </source>
</evidence>
<proteinExistence type="predicted"/>
<protein>
    <recommendedName>
        <fullName evidence="3">Transcription factor domain-containing protein</fullName>
    </recommendedName>
</protein>
<dbReference type="Proteomes" id="UP000054321">
    <property type="component" value="Unassembled WGS sequence"/>
</dbReference>
<dbReference type="OrthoDB" id="4158087at2759"/>
<gene>
    <name evidence="1" type="ORF">OIDMADRAFT_61697</name>
</gene>
<reference evidence="2" key="2">
    <citation type="submission" date="2015-01" db="EMBL/GenBank/DDBJ databases">
        <title>Evolutionary Origins and Diversification of the Mycorrhizal Mutualists.</title>
        <authorList>
            <consortium name="DOE Joint Genome Institute"/>
            <consortium name="Mycorrhizal Genomics Consortium"/>
            <person name="Kohler A."/>
            <person name="Kuo A."/>
            <person name="Nagy L.G."/>
            <person name="Floudas D."/>
            <person name="Copeland A."/>
            <person name="Barry K.W."/>
            <person name="Cichocki N."/>
            <person name="Veneault-Fourrey C."/>
            <person name="LaButti K."/>
            <person name="Lindquist E.A."/>
            <person name="Lipzen A."/>
            <person name="Lundell T."/>
            <person name="Morin E."/>
            <person name="Murat C."/>
            <person name="Riley R."/>
            <person name="Ohm R."/>
            <person name="Sun H."/>
            <person name="Tunlid A."/>
            <person name="Henrissat B."/>
            <person name="Grigoriev I.V."/>
            <person name="Hibbett D.S."/>
            <person name="Martin F."/>
        </authorList>
    </citation>
    <scope>NUCLEOTIDE SEQUENCE [LARGE SCALE GENOMIC DNA]</scope>
    <source>
        <strain evidence="2">Zn</strain>
    </source>
</reference>
<dbReference type="PANTHER" id="PTHR37540:SF5">
    <property type="entry name" value="TRANSCRIPTION FACTOR DOMAIN-CONTAINING PROTEIN"/>
    <property type="match status" value="1"/>
</dbReference>
<dbReference type="STRING" id="913774.A0A0C3GPN3"/>
<dbReference type="EMBL" id="KN832896">
    <property type="protein sequence ID" value="KIM93359.1"/>
    <property type="molecule type" value="Genomic_DNA"/>
</dbReference>